<dbReference type="Proteomes" id="UP001407405">
    <property type="component" value="Unassembled WGS sequence"/>
</dbReference>
<organism evidence="1 2">
    <name type="scientific">Anoxynatronum sibiricum</name>
    <dbReference type="NCBI Taxonomy" id="210623"/>
    <lineage>
        <taxon>Bacteria</taxon>
        <taxon>Bacillati</taxon>
        <taxon>Bacillota</taxon>
        <taxon>Clostridia</taxon>
        <taxon>Eubacteriales</taxon>
        <taxon>Clostridiaceae</taxon>
        <taxon>Anoxynatronum</taxon>
    </lineage>
</organism>
<comment type="caution">
    <text evidence="1">The sequence shown here is derived from an EMBL/GenBank/DDBJ whole genome shotgun (WGS) entry which is preliminary data.</text>
</comment>
<accession>A0ABU9VTG3</accession>
<proteinExistence type="predicted"/>
<evidence type="ECO:0000313" key="1">
    <source>
        <dbReference type="EMBL" id="MEN1760364.1"/>
    </source>
</evidence>
<gene>
    <name evidence="1" type="ORF">AAIG11_07765</name>
</gene>
<dbReference type="RefSeq" id="WP_343185685.1">
    <property type="nucleotide sequence ID" value="NZ_JBCITM010000006.1"/>
</dbReference>
<sequence>MTRLLKGLAAYYGAKLTGVCTMKDHHYYSHRGREAAYYGEPVTSSHRRCGGDSKGWKCPFFTEESRKTNLLAFSSQAFPGAARFRSWRPEKVPDYPLTFTSAITEKKSLEKWSASCKWKSGHQQRMNGSGSVFLPAFSYYDSCRKQ</sequence>
<dbReference type="EMBL" id="JBCITM010000006">
    <property type="protein sequence ID" value="MEN1760364.1"/>
    <property type="molecule type" value="Genomic_DNA"/>
</dbReference>
<evidence type="ECO:0000313" key="2">
    <source>
        <dbReference type="Proteomes" id="UP001407405"/>
    </source>
</evidence>
<reference evidence="1 2" key="1">
    <citation type="submission" date="2024-04" db="EMBL/GenBank/DDBJ databases">
        <title>Genome sequencing and metabolic network reconstruction of aminoacids and betaine degradation by Anoxynatronum sibiricum.</title>
        <authorList>
            <person name="Detkova E.N."/>
            <person name="Boltjanskaja Y.V."/>
            <person name="Mardanov A.V."/>
            <person name="Kevbrin V."/>
        </authorList>
    </citation>
    <scope>NUCLEOTIDE SEQUENCE [LARGE SCALE GENOMIC DNA]</scope>
    <source>
        <strain evidence="1 2">Z-7981</strain>
    </source>
</reference>
<keyword evidence="2" id="KW-1185">Reference proteome</keyword>
<protein>
    <submittedName>
        <fullName evidence="1">Uncharacterized protein</fullName>
    </submittedName>
</protein>
<name>A0ABU9VTG3_9CLOT</name>